<evidence type="ECO:0000256" key="2">
    <source>
        <dbReference type="ARBA" id="ARBA00008924"/>
    </source>
</evidence>
<evidence type="ECO:0000313" key="8">
    <source>
        <dbReference type="EnsemblPlants" id="Pp3c21_12240V3.3"/>
    </source>
</evidence>
<dbReference type="EnsemblPlants" id="Pp3c21_12240V3.3">
    <property type="protein sequence ID" value="Pp3c21_12240V3.3"/>
    <property type="gene ID" value="Pp3c21_12240"/>
</dbReference>
<proteinExistence type="inferred from homology"/>
<comment type="subcellular location">
    <subcellularLocation>
        <location evidence="1">Endomembrane system</location>
        <topology evidence="1">Multi-pass membrane protein</topology>
    </subcellularLocation>
</comment>
<evidence type="ECO:0000313" key="9">
    <source>
        <dbReference type="Proteomes" id="UP000006727"/>
    </source>
</evidence>
<name>A0A7I4C3R3_PHYPA</name>
<dbReference type="GeneID" id="112274116"/>
<dbReference type="GO" id="GO:0012505">
    <property type="term" value="C:endomembrane system"/>
    <property type="evidence" value="ECO:0007669"/>
    <property type="project" value="UniProtKB-SubCell"/>
</dbReference>
<dbReference type="Gramene" id="Pp3c21_12240V3.2">
    <property type="protein sequence ID" value="Pp3c21_12240V3.2"/>
    <property type="gene ID" value="Pp3c21_12240"/>
</dbReference>
<dbReference type="EMBL" id="ABEU02000021">
    <property type="status" value="NOT_ANNOTATED_CDS"/>
    <property type="molecule type" value="Genomic_DNA"/>
</dbReference>
<keyword evidence="3 6" id="KW-0812">Transmembrane</keyword>
<evidence type="ECO:0000256" key="5">
    <source>
        <dbReference type="ARBA" id="ARBA00023136"/>
    </source>
</evidence>
<reference evidence="8" key="3">
    <citation type="submission" date="2020-12" db="UniProtKB">
        <authorList>
            <consortium name="EnsemblPlants"/>
        </authorList>
    </citation>
    <scope>IDENTIFICATION</scope>
</reference>
<dbReference type="OrthoDB" id="291792at2759"/>
<reference evidence="8 9" key="1">
    <citation type="journal article" date="2008" name="Science">
        <title>The Physcomitrella genome reveals evolutionary insights into the conquest of land by plants.</title>
        <authorList>
            <person name="Rensing S."/>
            <person name="Lang D."/>
            <person name="Zimmer A."/>
            <person name="Terry A."/>
            <person name="Salamov A."/>
            <person name="Shapiro H."/>
            <person name="Nishiyama T."/>
            <person name="Perroud P.-F."/>
            <person name="Lindquist E."/>
            <person name="Kamisugi Y."/>
            <person name="Tanahashi T."/>
            <person name="Sakakibara K."/>
            <person name="Fujita T."/>
            <person name="Oishi K."/>
            <person name="Shin-I T."/>
            <person name="Kuroki Y."/>
            <person name="Toyoda A."/>
            <person name="Suzuki Y."/>
            <person name="Hashimoto A."/>
            <person name="Yamaguchi K."/>
            <person name="Sugano A."/>
            <person name="Kohara Y."/>
            <person name="Fujiyama A."/>
            <person name="Anterola A."/>
            <person name="Aoki S."/>
            <person name="Ashton N."/>
            <person name="Barbazuk W.B."/>
            <person name="Barker E."/>
            <person name="Bennetzen J."/>
            <person name="Bezanilla M."/>
            <person name="Blankenship R."/>
            <person name="Cho S.H."/>
            <person name="Dutcher S."/>
            <person name="Estelle M."/>
            <person name="Fawcett J.A."/>
            <person name="Gundlach H."/>
            <person name="Hanada K."/>
            <person name="Heyl A."/>
            <person name="Hicks K.A."/>
            <person name="Hugh J."/>
            <person name="Lohr M."/>
            <person name="Mayer K."/>
            <person name="Melkozernov A."/>
            <person name="Murata T."/>
            <person name="Nelson D."/>
            <person name="Pils B."/>
            <person name="Prigge M."/>
            <person name="Reiss B."/>
            <person name="Renner T."/>
            <person name="Rombauts S."/>
            <person name="Rushton P."/>
            <person name="Sanderfoot A."/>
            <person name="Schween G."/>
            <person name="Shiu S.-H."/>
            <person name="Stueber K."/>
            <person name="Theodoulou F.L."/>
            <person name="Tu H."/>
            <person name="Van de Peer Y."/>
            <person name="Verrier P.J."/>
            <person name="Waters E."/>
            <person name="Wood A."/>
            <person name="Yang L."/>
            <person name="Cove D."/>
            <person name="Cuming A."/>
            <person name="Hasebe M."/>
            <person name="Lucas S."/>
            <person name="Mishler D.B."/>
            <person name="Reski R."/>
            <person name="Grigoriev I."/>
            <person name="Quatrano R.S."/>
            <person name="Boore J.L."/>
        </authorList>
    </citation>
    <scope>NUCLEOTIDE SEQUENCE [LARGE SCALE GENOMIC DNA]</scope>
    <source>
        <strain evidence="8 9">cv. Gransden 2004</strain>
    </source>
</reference>
<dbReference type="PANTHER" id="PTHR12459">
    <property type="entry name" value="TRANSMEMBRANE PROTEIN 135-RELATED"/>
    <property type="match status" value="1"/>
</dbReference>
<keyword evidence="4 6" id="KW-1133">Transmembrane helix</keyword>
<dbReference type="InterPro" id="IPR031926">
    <property type="entry name" value="TMEM135_N"/>
</dbReference>
<dbReference type="EnsemblPlants" id="Pp3c21_12240V3.2">
    <property type="protein sequence ID" value="Pp3c21_12240V3.2"/>
    <property type="gene ID" value="Pp3c21_12240"/>
</dbReference>
<evidence type="ECO:0000256" key="6">
    <source>
        <dbReference type="SAM" id="Phobius"/>
    </source>
</evidence>
<accession>A0A7I4C3R3</accession>
<dbReference type="FunCoup" id="A0A7I4C3R3">
    <property type="interactions" value="10"/>
</dbReference>
<dbReference type="RefSeq" id="XP_024359063.1">
    <property type="nucleotide sequence ID" value="XM_024503295.2"/>
</dbReference>
<evidence type="ECO:0000259" key="7">
    <source>
        <dbReference type="Pfam" id="PF15982"/>
    </source>
</evidence>
<dbReference type="KEGG" id="ppp:112274116"/>
<dbReference type="AlphaFoldDB" id="A0A7I4C3R3"/>
<evidence type="ECO:0000256" key="4">
    <source>
        <dbReference type="ARBA" id="ARBA00022989"/>
    </source>
</evidence>
<organism evidence="8 9">
    <name type="scientific">Physcomitrium patens</name>
    <name type="common">Spreading-leaved earth moss</name>
    <name type="synonym">Physcomitrella patens</name>
    <dbReference type="NCBI Taxonomy" id="3218"/>
    <lineage>
        <taxon>Eukaryota</taxon>
        <taxon>Viridiplantae</taxon>
        <taxon>Streptophyta</taxon>
        <taxon>Embryophyta</taxon>
        <taxon>Bryophyta</taxon>
        <taxon>Bryophytina</taxon>
        <taxon>Bryopsida</taxon>
        <taxon>Funariidae</taxon>
        <taxon>Funariales</taxon>
        <taxon>Funariaceae</taxon>
        <taxon>Physcomitrium</taxon>
    </lineage>
</organism>
<gene>
    <name evidence="8" type="primary">LOC112274116</name>
</gene>
<evidence type="ECO:0000256" key="3">
    <source>
        <dbReference type="ARBA" id="ARBA00022692"/>
    </source>
</evidence>
<evidence type="ECO:0000256" key="1">
    <source>
        <dbReference type="ARBA" id="ARBA00004127"/>
    </source>
</evidence>
<protein>
    <recommendedName>
        <fullName evidence="7">Transmembrane protein 135 N-terminal domain-containing protein</fullName>
    </recommendedName>
</protein>
<dbReference type="Proteomes" id="UP000006727">
    <property type="component" value="Chromosome 21"/>
</dbReference>
<keyword evidence="9" id="KW-1185">Reference proteome</keyword>
<dbReference type="Pfam" id="PF15982">
    <property type="entry name" value="TMEM135_C_rich"/>
    <property type="match status" value="1"/>
</dbReference>
<dbReference type="PANTHER" id="PTHR12459:SF15">
    <property type="entry name" value="TRANSMEMBRANE PROTEIN 135"/>
    <property type="match status" value="1"/>
</dbReference>
<feature type="transmembrane region" description="Helical" evidence="6">
    <location>
        <begin position="434"/>
        <end position="455"/>
    </location>
</feature>
<feature type="domain" description="Transmembrane protein 135 N-terminal" evidence="7">
    <location>
        <begin position="352"/>
        <end position="478"/>
    </location>
</feature>
<dbReference type="InterPro" id="IPR026749">
    <property type="entry name" value="Tmem135"/>
</dbReference>
<dbReference type="Gramene" id="Pp3c21_12240V3.3">
    <property type="protein sequence ID" value="Pp3c21_12240V3.3"/>
    <property type="gene ID" value="Pp3c21_12240"/>
</dbReference>
<keyword evidence="5 6" id="KW-0472">Membrane</keyword>
<sequence length="575" mass="63239">MEGNVRSEDSITEEVVEEVIRIDQHERDKKNVIVPLLLNKMVHSKDIGQNSLVSGPVLVNGRMIQSRSAAALAKLTNGIEKISMFETIGGPPKDDCSISGQDDGRNSWRAIERCVAASVKGFVIGAGLRGGLSLFGILTRLRRKSSVSKSPVKIGKTNNQALLAALRETLRYGLFLGTFAGGFCTVEETIAALGGSRRTARWRSLVAGAIVGPSLLLTGHKVRHTSMAIYILLRAAVLAARCGLKSERVGWLCKPLSWKHGDTFLMCLSSCQILTAWILKPSSLPKSYVSFLNKHGGKDASIIKGINQLAFNTKPFTALKGIEEHYRSSGLDIKLNPEMSIPCTMIHGTQGCTPHFFSFLVQAYLRSLPVYVPVYLVPALLVHRQGLFARPSPILWKSVLGIVRSSLFLSVYTSSAWAWTCFLFRSTGICKPPLIATATVRILCFCIFMFPVGLAVMIEKKSRRMELALYCFARAIESFAICVTEWGVLERYNLTPPKRIDVFLFSAATAIIMHCYAQERDVFRSKYLNVLDWVFGLPDGATKYTSHLNPPSASPDAEISLPKAKALLEVTSGSY</sequence>
<comment type="similarity">
    <text evidence="2">Belongs to the TMEM135 family.</text>
</comment>
<reference evidence="8 9" key="2">
    <citation type="journal article" date="2018" name="Plant J.">
        <title>The Physcomitrella patens chromosome-scale assembly reveals moss genome structure and evolution.</title>
        <authorList>
            <person name="Lang D."/>
            <person name="Ullrich K.K."/>
            <person name="Murat F."/>
            <person name="Fuchs J."/>
            <person name="Jenkins J."/>
            <person name="Haas F.B."/>
            <person name="Piednoel M."/>
            <person name="Gundlach H."/>
            <person name="Van Bel M."/>
            <person name="Meyberg R."/>
            <person name="Vives C."/>
            <person name="Morata J."/>
            <person name="Symeonidi A."/>
            <person name="Hiss M."/>
            <person name="Muchero W."/>
            <person name="Kamisugi Y."/>
            <person name="Saleh O."/>
            <person name="Blanc G."/>
            <person name="Decker E.L."/>
            <person name="van Gessel N."/>
            <person name="Grimwood J."/>
            <person name="Hayes R.D."/>
            <person name="Graham S.W."/>
            <person name="Gunter L.E."/>
            <person name="McDaniel S.F."/>
            <person name="Hoernstein S.N.W."/>
            <person name="Larsson A."/>
            <person name="Li F.W."/>
            <person name="Perroud P.F."/>
            <person name="Phillips J."/>
            <person name="Ranjan P."/>
            <person name="Rokshar D.S."/>
            <person name="Rothfels C.J."/>
            <person name="Schneider L."/>
            <person name="Shu S."/>
            <person name="Stevenson D.W."/>
            <person name="Thummler F."/>
            <person name="Tillich M."/>
            <person name="Villarreal Aguilar J.C."/>
            <person name="Widiez T."/>
            <person name="Wong G.K."/>
            <person name="Wymore A."/>
            <person name="Zhang Y."/>
            <person name="Zimmer A.D."/>
            <person name="Quatrano R.S."/>
            <person name="Mayer K.F.X."/>
            <person name="Goodstein D."/>
            <person name="Casacuberta J.M."/>
            <person name="Vandepoele K."/>
            <person name="Reski R."/>
            <person name="Cuming A.C."/>
            <person name="Tuskan G.A."/>
            <person name="Maumus F."/>
            <person name="Salse J."/>
            <person name="Schmutz J."/>
            <person name="Rensing S.A."/>
        </authorList>
    </citation>
    <scope>NUCLEOTIDE SEQUENCE [LARGE SCALE GENOMIC DNA]</scope>
    <source>
        <strain evidence="8 9">cv. Gransden 2004</strain>
    </source>
</reference>
<dbReference type="RefSeq" id="XP_024359061.1">
    <property type="nucleotide sequence ID" value="XM_024503293.2"/>
</dbReference>